<dbReference type="SUPFAM" id="SSF141371">
    <property type="entry name" value="PilZ domain-like"/>
    <property type="match status" value="1"/>
</dbReference>
<organism evidence="2 3">
    <name type="scientific">Sphingomonas kaistensis</name>
    <dbReference type="NCBI Taxonomy" id="298708"/>
    <lineage>
        <taxon>Bacteria</taxon>
        <taxon>Pseudomonadati</taxon>
        <taxon>Pseudomonadota</taxon>
        <taxon>Alphaproteobacteria</taxon>
        <taxon>Sphingomonadales</taxon>
        <taxon>Sphingomonadaceae</taxon>
        <taxon>Sphingomonas</taxon>
    </lineage>
</organism>
<reference evidence="2 3" key="1">
    <citation type="submission" date="2024-02" db="EMBL/GenBank/DDBJ databases">
        <title>Full genome sequence of Sphingomonas kaistensis.</title>
        <authorList>
            <person name="Poletto B.L."/>
            <person name="Silva G."/>
            <person name="Galante D."/>
            <person name="Campos K.R."/>
            <person name="Santos M.B.N."/>
            <person name="Sacchi C.T."/>
        </authorList>
    </citation>
    <scope>NUCLEOTIDE SEQUENCE [LARGE SCALE GENOMIC DNA]</scope>
    <source>
        <strain evidence="2 3">MA4R</strain>
    </source>
</reference>
<protein>
    <submittedName>
        <fullName evidence="2">PilZ domain-containing protein</fullName>
    </submittedName>
</protein>
<dbReference type="Pfam" id="PF07238">
    <property type="entry name" value="PilZ"/>
    <property type="match status" value="1"/>
</dbReference>
<accession>A0ABZ2FXA8</accession>
<keyword evidence="3" id="KW-1185">Reference proteome</keyword>
<evidence type="ECO:0000313" key="2">
    <source>
        <dbReference type="EMBL" id="WWM69290.1"/>
    </source>
</evidence>
<feature type="domain" description="PilZ" evidence="1">
    <location>
        <begin position="11"/>
        <end position="87"/>
    </location>
</feature>
<sequence length="91" mass="10224">MKNDQDWPERRHRHDVELLAEVHYPDGHTSGASVSNLSLDGCRLTGWFRIGDYLELTLPRIGRVRGQVRWAVGGEAGIRFVRPDNADGAEA</sequence>
<dbReference type="InterPro" id="IPR009875">
    <property type="entry name" value="PilZ_domain"/>
</dbReference>
<evidence type="ECO:0000259" key="1">
    <source>
        <dbReference type="Pfam" id="PF07238"/>
    </source>
</evidence>
<dbReference type="Proteomes" id="UP001382935">
    <property type="component" value="Chromosome"/>
</dbReference>
<evidence type="ECO:0000313" key="3">
    <source>
        <dbReference type="Proteomes" id="UP001382935"/>
    </source>
</evidence>
<dbReference type="EMBL" id="CP145607">
    <property type="protein sequence ID" value="WWM69290.1"/>
    <property type="molecule type" value="Genomic_DNA"/>
</dbReference>
<proteinExistence type="predicted"/>
<gene>
    <name evidence="2" type="ORF">V6R86_00875</name>
</gene>
<dbReference type="RefSeq" id="WP_338501215.1">
    <property type="nucleotide sequence ID" value="NZ_CP145607.1"/>
</dbReference>
<name>A0ABZ2FXA8_9SPHN</name>